<name>A0A934K7Y6_9BACT</name>
<organism evidence="10 11">
    <name type="scientific">Candidatus Dormiibacter inghamiae</name>
    <dbReference type="NCBI Taxonomy" id="3127013"/>
    <lineage>
        <taxon>Bacteria</taxon>
        <taxon>Bacillati</taxon>
        <taxon>Candidatus Dormiibacterota</taxon>
        <taxon>Candidatus Dormibacteria</taxon>
        <taxon>Candidatus Dormibacterales</taxon>
        <taxon>Candidatus Dormibacteraceae</taxon>
        <taxon>Candidatus Dormiibacter</taxon>
    </lineage>
</organism>
<keyword evidence="2" id="KW-0645">Protease</keyword>
<dbReference type="PANTHER" id="PTHR14218">
    <property type="entry name" value="PROTEASE S8 TRIPEPTIDYL PEPTIDASE I CLN2"/>
    <property type="match status" value="1"/>
</dbReference>
<dbReference type="EMBL" id="JAEKNQ010000004">
    <property type="protein sequence ID" value="MBJ7601659.1"/>
    <property type="molecule type" value="Genomic_DNA"/>
</dbReference>
<dbReference type="GO" id="GO:0046872">
    <property type="term" value="F:metal ion binding"/>
    <property type="evidence" value="ECO:0007669"/>
    <property type="project" value="UniProtKB-KW"/>
</dbReference>
<proteinExistence type="predicted"/>
<feature type="region of interest" description="Disordered" evidence="8">
    <location>
        <begin position="356"/>
        <end position="375"/>
    </location>
</feature>
<dbReference type="AlphaFoldDB" id="A0A934K7Y6"/>
<evidence type="ECO:0000256" key="2">
    <source>
        <dbReference type="ARBA" id="ARBA00022670"/>
    </source>
</evidence>
<evidence type="ECO:0000256" key="3">
    <source>
        <dbReference type="ARBA" id="ARBA00022723"/>
    </source>
</evidence>
<dbReference type="SUPFAM" id="SSF52743">
    <property type="entry name" value="Subtilisin-like"/>
    <property type="match status" value="1"/>
</dbReference>
<feature type="region of interest" description="Disordered" evidence="8">
    <location>
        <begin position="157"/>
        <end position="193"/>
    </location>
</feature>
<evidence type="ECO:0000256" key="7">
    <source>
        <dbReference type="ARBA" id="ARBA00023145"/>
    </source>
</evidence>
<dbReference type="PANTHER" id="PTHR14218:SF15">
    <property type="entry name" value="TRIPEPTIDYL-PEPTIDASE 1"/>
    <property type="match status" value="1"/>
</dbReference>
<dbReference type="PROSITE" id="PS51695">
    <property type="entry name" value="SEDOLISIN"/>
    <property type="match status" value="1"/>
</dbReference>
<evidence type="ECO:0000259" key="9">
    <source>
        <dbReference type="PROSITE" id="PS51695"/>
    </source>
</evidence>
<keyword evidence="4" id="KW-0378">Hydrolase</keyword>
<dbReference type="PROSITE" id="PS00138">
    <property type="entry name" value="SUBTILASE_SER"/>
    <property type="match status" value="1"/>
</dbReference>
<dbReference type="Pfam" id="PF00082">
    <property type="entry name" value="Peptidase_S8"/>
    <property type="match status" value="1"/>
</dbReference>
<sequence>MAERKVFHDSVVPIPVQSGPAPNGLMVQTVDPEHRDEKMTLHFSLALPSEAAADLEARVARGETVSPDALSEYGAPKADADALTAWLKSKGFEIERVSADNTSIYANAPVTQIEKNLQVQMVRVNRGGFTYTAARNAPSLPVSVGEAVQAISGLQPFQQAHKHSKRRAPRDSNRSALGVADHTMPGPSPSISNSAPYLPSEILKAYNADGLGLDGSGQTIAILIDTFPTDADMQAFWKQNNLPVTLSQIEKINVSGGQLPPPEGEETLDTQWTSGIAPGATIRIYATGSLAFTALDRALDRIIDDIPTHPGMRQLSISLGLGETFLNGPGGEVAIEHQKFLKLAAAGVNVFISTGDAGSNPDETGHSATGPTQAEYQSTDPCVIAVGGTTLKLASDGTVTSEVGWSSGGGGKSIYFPRPSWQTGSGVTGLRRLVPDVSATADPDEGGFVLLHGHVQQIGGTSWSAPVWAGFCALINSARVSANKPPLPFLNPLIYPLATSCFRDIESGSNGVFHATHGYDLVTGLGVPNMYELVKALS</sequence>
<evidence type="ECO:0000313" key="11">
    <source>
        <dbReference type="Proteomes" id="UP000620075"/>
    </source>
</evidence>
<evidence type="ECO:0000256" key="5">
    <source>
        <dbReference type="ARBA" id="ARBA00022825"/>
    </source>
</evidence>
<evidence type="ECO:0000313" key="10">
    <source>
        <dbReference type="EMBL" id="MBJ7601659.1"/>
    </source>
</evidence>
<comment type="caution">
    <text evidence="10">The sequence shown here is derived from an EMBL/GenBank/DDBJ whole genome shotgun (WGS) entry which is preliminary data.</text>
</comment>
<dbReference type="InterPro" id="IPR030400">
    <property type="entry name" value="Sedolisin_dom"/>
</dbReference>
<feature type="compositionally biased region" description="Polar residues" evidence="8">
    <location>
        <begin position="366"/>
        <end position="375"/>
    </location>
</feature>
<dbReference type="CDD" id="cd11377">
    <property type="entry name" value="Pro-peptidase_S53"/>
    <property type="match status" value="1"/>
</dbReference>
<keyword evidence="7" id="KW-0865">Zymogen</keyword>
<protein>
    <submittedName>
        <fullName evidence="10">S8/S53 family peptidase</fullName>
    </submittedName>
</protein>
<dbReference type="Pfam" id="PF09286">
    <property type="entry name" value="Pro-kuma_activ"/>
    <property type="match status" value="1"/>
</dbReference>
<evidence type="ECO:0000256" key="6">
    <source>
        <dbReference type="ARBA" id="ARBA00022837"/>
    </source>
</evidence>
<dbReference type="SMART" id="SM00944">
    <property type="entry name" value="Pro-kuma_activ"/>
    <property type="match status" value="1"/>
</dbReference>
<dbReference type="SUPFAM" id="SSF54897">
    <property type="entry name" value="Protease propeptides/inhibitors"/>
    <property type="match status" value="1"/>
</dbReference>
<dbReference type="InterPro" id="IPR000209">
    <property type="entry name" value="Peptidase_S8/S53_dom"/>
</dbReference>
<dbReference type="InterPro" id="IPR036852">
    <property type="entry name" value="Peptidase_S8/S53_dom_sf"/>
</dbReference>
<evidence type="ECO:0000256" key="8">
    <source>
        <dbReference type="SAM" id="MobiDB-lite"/>
    </source>
</evidence>
<gene>
    <name evidence="10" type="ORF">JF888_00425</name>
</gene>
<dbReference type="InterPro" id="IPR023828">
    <property type="entry name" value="Peptidase_S8_Ser-AS"/>
</dbReference>
<dbReference type="CDD" id="cd04056">
    <property type="entry name" value="Peptidases_S53"/>
    <property type="match status" value="1"/>
</dbReference>
<evidence type="ECO:0000256" key="1">
    <source>
        <dbReference type="ARBA" id="ARBA00001913"/>
    </source>
</evidence>
<keyword evidence="3" id="KW-0479">Metal-binding</keyword>
<dbReference type="Proteomes" id="UP000620075">
    <property type="component" value="Unassembled WGS sequence"/>
</dbReference>
<dbReference type="GO" id="GO:0006508">
    <property type="term" value="P:proteolysis"/>
    <property type="evidence" value="ECO:0007669"/>
    <property type="project" value="UniProtKB-KW"/>
</dbReference>
<evidence type="ECO:0000256" key="4">
    <source>
        <dbReference type="ARBA" id="ARBA00022801"/>
    </source>
</evidence>
<dbReference type="Gene3D" id="3.40.50.200">
    <property type="entry name" value="Peptidase S8/S53 domain"/>
    <property type="match status" value="1"/>
</dbReference>
<reference evidence="10 11" key="1">
    <citation type="submission" date="2020-10" db="EMBL/GenBank/DDBJ databases">
        <title>Ca. Dormibacterota MAGs.</title>
        <authorList>
            <person name="Montgomery K."/>
        </authorList>
    </citation>
    <scope>NUCLEOTIDE SEQUENCE [LARGE SCALE GENOMIC DNA]</scope>
    <source>
        <strain evidence="10">SC8811_S16_3</strain>
    </source>
</reference>
<keyword evidence="5" id="KW-0720">Serine protease</keyword>
<dbReference type="InterPro" id="IPR015366">
    <property type="entry name" value="S53_propep"/>
</dbReference>
<keyword evidence="6" id="KW-0106">Calcium</keyword>
<dbReference type="InterPro" id="IPR050819">
    <property type="entry name" value="Tripeptidyl-peptidase_I"/>
</dbReference>
<accession>A0A934K7Y6</accession>
<comment type="cofactor">
    <cofactor evidence="1">
        <name>Ca(2+)</name>
        <dbReference type="ChEBI" id="CHEBI:29108"/>
    </cofactor>
</comment>
<dbReference type="GO" id="GO:0004252">
    <property type="term" value="F:serine-type endopeptidase activity"/>
    <property type="evidence" value="ECO:0007669"/>
    <property type="project" value="InterPro"/>
</dbReference>
<dbReference type="GO" id="GO:0008240">
    <property type="term" value="F:tripeptidyl-peptidase activity"/>
    <property type="evidence" value="ECO:0007669"/>
    <property type="project" value="TreeGrafter"/>
</dbReference>
<feature type="domain" description="Peptidase S53" evidence="9">
    <location>
        <begin position="196"/>
        <end position="538"/>
    </location>
</feature>